<dbReference type="Pfam" id="PF00702">
    <property type="entry name" value="Hydrolase"/>
    <property type="match status" value="1"/>
</dbReference>
<evidence type="ECO:0000256" key="4">
    <source>
        <dbReference type="ARBA" id="ARBA00022842"/>
    </source>
</evidence>
<dbReference type="InterPro" id="IPR051600">
    <property type="entry name" value="Beta-PGM-like"/>
</dbReference>
<evidence type="ECO:0000313" key="5">
    <source>
        <dbReference type="EMBL" id="MDA5399820.1"/>
    </source>
</evidence>
<evidence type="ECO:0000256" key="3">
    <source>
        <dbReference type="ARBA" id="ARBA00022723"/>
    </source>
</evidence>
<organism evidence="5 6">
    <name type="scientific">Hoeflea prorocentri</name>
    <dbReference type="NCBI Taxonomy" id="1922333"/>
    <lineage>
        <taxon>Bacteria</taxon>
        <taxon>Pseudomonadati</taxon>
        <taxon>Pseudomonadota</taxon>
        <taxon>Alphaproteobacteria</taxon>
        <taxon>Hyphomicrobiales</taxon>
        <taxon>Rhizobiaceae</taxon>
        <taxon>Hoeflea</taxon>
    </lineage>
</organism>
<dbReference type="PANTHER" id="PTHR46193">
    <property type="entry name" value="6-PHOSPHOGLUCONATE PHOSPHATASE"/>
    <property type="match status" value="1"/>
</dbReference>
<evidence type="ECO:0000256" key="1">
    <source>
        <dbReference type="ARBA" id="ARBA00001946"/>
    </source>
</evidence>
<keyword evidence="4" id="KW-0460">Magnesium</keyword>
<dbReference type="SFLD" id="SFLDG01129">
    <property type="entry name" value="C1.5:_HAD__Beta-PGM__Phosphata"/>
    <property type="match status" value="1"/>
</dbReference>
<comment type="caution">
    <text evidence="5">The sequence shown here is derived from an EMBL/GenBank/DDBJ whole genome shotgun (WGS) entry which is preliminary data.</text>
</comment>
<sequence length="220" mass="24017">MKFAAIIFDCDGVLVDSEVIYTAVERQHLERIGLSYDASEYQRRFMGLSSADYLAELDRDHRSEKGRALPEDFGTSLRKACIARMKTDLRMIDGIDAVIHRFDGPMAVASSSAPDSLVLKLELTRLRRHFDPHIYHAGQVDNGKPAPDLFLMAAGKLDADPAGCLVIEDSVNGVKAGLAAGMTVWGFAGGGHVGDDHAQRLEEAGAHAVFSDHQQVRARL</sequence>
<dbReference type="NCBIfam" id="TIGR01509">
    <property type="entry name" value="HAD-SF-IA-v3"/>
    <property type="match status" value="1"/>
</dbReference>
<dbReference type="InterPro" id="IPR006439">
    <property type="entry name" value="HAD-SF_hydro_IA"/>
</dbReference>
<protein>
    <submittedName>
        <fullName evidence="5">HAD family phosphatase</fullName>
    </submittedName>
</protein>
<dbReference type="GO" id="GO:0003824">
    <property type="term" value="F:catalytic activity"/>
    <property type="evidence" value="ECO:0007669"/>
    <property type="project" value="UniProtKB-ARBA"/>
</dbReference>
<dbReference type="Gene3D" id="3.40.50.1000">
    <property type="entry name" value="HAD superfamily/HAD-like"/>
    <property type="match status" value="1"/>
</dbReference>
<name>A0A9X3ZIS1_9HYPH</name>
<accession>A0A9X3ZIS1</accession>
<dbReference type="InterPro" id="IPR023198">
    <property type="entry name" value="PGP-like_dom2"/>
</dbReference>
<evidence type="ECO:0000256" key="2">
    <source>
        <dbReference type="ARBA" id="ARBA00006171"/>
    </source>
</evidence>
<dbReference type="RefSeq" id="WP_267991239.1">
    <property type="nucleotide sequence ID" value="NZ_JAPJZI010000001.1"/>
</dbReference>
<dbReference type="AlphaFoldDB" id="A0A9X3ZIS1"/>
<dbReference type="EMBL" id="JAPJZI010000001">
    <property type="protein sequence ID" value="MDA5399820.1"/>
    <property type="molecule type" value="Genomic_DNA"/>
</dbReference>
<dbReference type="InterPro" id="IPR036412">
    <property type="entry name" value="HAD-like_sf"/>
</dbReference>
<dbReference type="PANTHER" id="PTHR46193:SF10">
    <property type="entry name" value="6-PHOSPHOGLUCONATE PHOSPHATASE"/>
    <property type="match status" value="1"/>
</dbReference>
<comment type="cofactor">
    <cofactor evidence="1">
        <name>Mg(2+)</name>
        <dbReference type="ChEBI" id="CHEBI:18420"/>
    </cofactor>
</comment>
<dbReference type="Proteomes" id="UP001151234">
    <property type="component" value="Unassembled WGS sequence"/>
</dbReference>
<dbReference type="InterPro" id="IPR023214">
    <property type="entry name" value="HAD_sf"/>
</dbReference>
<dbReference type="GO" id="GO:0046872">
    <property type="term" value="F:metal ion binding"/>
    <property type="evidence" value="ECO:0007669"/>
    <property type="project" value="UniProtKB-KW"/>
</dbReference>
<gene>
    <name evidence="5" type="ORF">OQ273_14660</name>
</gene>
<reference evidence="5" key="1">
    <citation type="submission" date="2022-11" db="EMBL/GenBank/DDBJ databases">
        <title>Draft genome sequence of Hoeflea poritis E7-10 and Hoeflea prorocentri PM5-8, separated from scleractinian coral Porites lutea and marine dinoflagellate.</title>
        <authorList>
            <person name="Zhang G."/>
            <person name="Wei Q."/>
            <person name="Cai L."/>
        </authorList>
    </citation>
    <scope>NUCLEOTIDE SEQUENCE</scope>
    <source>
        <strain evidence="5">PM5-8</strain>
    </source>
</reference>
<comment type="similarity">
    <text evidence="2">Belongs to the HAD-like hydrolase superfamily. CbbY/CbbZ/Gph/YieH family.</text>
</comment>
<keyword evidence="3" id="KW-0479">Metal-binding</keyword>
<dbReference type="SFLD" id="SFLDG01135">
    <property type="entry name" value="C1.5.6:_HAD__Beta-PGM__Phospha"/>
    <property type="match status" value="1"/>
</dbReference>
<proteinExistence type="inferred from homology"/>
<keyword evidence="6" id="KW-1185">Reference proteome</keyword>
<dbReference type="SUPFAM" id="SSF56784">
    <property type="entry name" value="HAD-like"/>
    <property type="match status" value="1"/>
</dbReference>
<dbReference type="Gene3D" id="1.10.150.240">
    <property type="entry name" value="Putative phosphatase, domain 2"/>
    <property type="match status" value="1"/>
</dbReference>
<dbReference type="SFLD" id="SFLDS00003">
    <property type="entry name" value="Haloacid_Dehalogenase"/>
    <property type="match status" value="1"/>
</dbReference>
<evidence type="ECO:0000313" key="6">
    <source>
        <dbReference type="Proteomes" id="UP001151234"/>
    </source>
</evidence>